<proteinExistence type="predicted"/>
<accession>A0A4P8MVX3</accession>
<evidence type="ECO:0000313" key="2">
    <source>
        <dbReference type="Proteomes" id="UP000300052"/>
    </source>
</evidence>
<sequence>MTKHKQFNDDDFLPYTYSVHIGDIADSLFAKVFNKSGKALTDNQTKALLHMYGIDVARKNDVEELDINTTMRSPITGDVVNGGWLYVGFERTDNVWRKSGIKNLQKFLYTQEGVEELIKQMEGQ</sequence>
<protein>
    <submittedName>
        <fullName evidence="1">Uncharacterized protein</fullName>
    </submittedName>
</protein>
<reference evidence="1 2" key="1">
    <citation type="submission" date="2019-03" db="EMBL/GenBank/DDBJ databases">
        <title>Genomic and seasonal variations among aquatic phages infecting the Baltic Sea Gammaproteobacteria Rheinheimera sp. bal341.</title>
        <authorList>
            <person name="Nilsson E."/>
            <person name="Li K."/>
            <person name="Fridlund J."/>
            <person name="Sulcius S."/>
            <person name="Bunse C."/>
            <person name="Karlsson C.M.G."/>
            <person name="Lindh M."/>
            <person name="Lundin D."/>
            <person name="Pinhassi J."/>
            <person name="Holmfeldt K."/>
        </authorList>
    </citation>
    <scope>NUCLEOTIDE SEQUENCE [LARGE SCALE GENOMIC DNA]</scope>
</reference>
<organism evidence="1 2">
    <name type="scientific">Rheinheimera phage vB_RspM_Barba1S</name>
    <dbReference type="NCBI Taxonomy" id="2565660"/>
    <lineage>
        <taxon>Viruses</taxon>
        <taxon>Duplodnaviria</taxon>
        <taxon>Heunggongvirae</taxon>
        <taxon>Uroviricota</taxon>
        <taxon>Caudoviricetes</taxon>
        <taxon>Barbavirus</taxon>
        <taxon>Barbavirus barba18A</taxon>
    </lineage>
</organism>
<dbReference type="EMBL" id="MK719702">
    <property type="protein sequence ID" value="QCQ57990.1"/>
    <property type="molecule type" value="Genomic_DNA"/>
</dbReference>
<gene>
    <name evidence="1" type="ORF">Barba1S_gp003</name>
</gene>
<dbReference type="Proteomes" id="UP000300052">
    <property type="component" value="Genome"/>
</dbReference>
<evidence type="ECO:0000313" key="1">
    <source>
        <dbReference type="EMBL" id="QCQ57990.1"/>
    </source>
</evidence>
<name>A0A4P8MVX3_9CAUD</name>